<dbReference type="EMBL" id="JAVDUM010000001">
    <property type="protein sequence ID" value="MDR6865485.1"/>
    <property type="molecule type" value="Genomic_DNA"/>
</dbReference>
<dbReference type="InterPro" id="IPR051328">
    <property type="entry name" value="T7SS_ABC-Transporter"/>
</dbReference>
<dbReference type="RefSeq" id="WP_310016490.1">
    <property type="nucleotide sequence ID" value="NZ_JAVDUM010000001.1"/>
</dbReference>
<evidence type="ECO:0000256" key="5">
    <source>
        <dbReference type="SAM" id="MobiDB-lite"/>
    </source>
</evidence>
<dbReference type="PANTHER" id="PTHR43077:SF10">
    <property type="entry name" value="TRANSPORT PERMEASE PROTEIN"/>
    <property type="match status" value="1"/>
</dbReference>
<keyword evidence="9" id="KW-1185">Reference proteome</keyword>
<feature type="region of interest" description="Disordered" evidence="5">
    <location>
        <begin position="364"/>
        <end position="402"/>
    </location>
</feature>
<evidence type="ECO:0000256" key="6">
    <source>
        <dbReference type="SAM" id="Phobius"/>
    </source>
</evidence>
<name>A0ABU1S7I6_9MICO</name>
<feature type="transmembrane region" description="Helical" evidence="6">
    <location>
        <begin position="611"/>
        <end position="632"/>
    </location>
</feature>
<feature type="chain" id="PRO_5045212789" evidence="7">
    <location>
        <begin position="40"/>
        <end position="638"/>
    </location>
</feature>
<accession>A0ABU1S7I6</accession>
<evidence type="ECO:0000256" key="7">
    <source>
        <dbReference type="SAM" id="SignalP"/>
    </source>
</evidence>
<proteinExistence type="predicted"/>
<reference evidence="8 9" key="1">
    <citation type="submission" date="2023-07" db="EMBL/GenBank/DDBJ databases">
        <title>Sorghum-associated microbial communities from plants grown in Nebraska, USA.</title>
        <authorList>
            <person name="Schachtman D."/>
        </authorList>
    </citation>
    <scope>NUCLEOTIDE SEQUENCE [LARGE SCALE GENOMIC DNA]</scope>
    <source>
        <strain evidence="8 9">2980</strain>
    </source>
</reference>
<evidence type="ECO:0000256" key="1">
    <source>
        <dbReference type="ARBA" id="ARBA00004141"/>
    </source>
</evidence>
<keyword evidence="4 6" id="KW-0472">Membrane</keyword>
<protein>
    <submittedName>
        <fullName evidence="8">Phage infection (PIP) family protein YhgE</fullName>
    </submittedName>
</protein>
<evidence type="ECO:0000313" key="8">
    <source>
        <dbReference type="EMBL" id="MDR6865485.1"/>
    </source>
</evidence>
<sequence length="638" mass="67385">MANLSARPRTRTARLASAAMLLVALCASFVAVNNTTAQGAESFRPTVGLVNEDLAAGFNGDEYSFGTSFVDRISKDSDYNWIVLSRPVAEKAYKDGSLDAVFYIPQPFTRDILTLQELNPTKATVEYKLRSQSDERADQLLESKIVGIVHGFNQSVVKMYYASLADNIAEADGHMYATLGNQEALVAALTADVQEPFTGTIPNIESFVSSATSLKDVNAATAEAQNTFAKSVTDSLATSSEALSGQLPKIEEYTNRQQEIAQINATNSNKGIAGQATSDQGFYGAQFEAFRTSVLCMLSGLDASDLPALCTRPDGTVPPHLSSRIAELRQAIAQYTTDHTQSVDSVHADLDTRIRNLHAIEARLTTPTVPSDPADPTDPANPADPANPTDPADPTVPAPPLDPAILASLRTEILALEATRDALHTDIPAPVLDPALTNVDTWFTDTITSIKAAALTASTIISLEVSDWSSYSPDGAGLYVDGSGELQTGITGLVTQSAQTGSQIASSAATVPDNTSQFDALLQNATTTSAGAEDVLAGLNDLVTTGNSGLEENQAFYENFSTVLANTRTQGVDTSSIYDFFAAPINAKNITAERAATANVPDPAGWFDMKWAAVFGGGLLAGILATALGGALRKRKKA</sequence>
<dbReference type="Gene3D" id="3.40.1710.10">
    <property type="entry name" value="abc type-2 transporter like domain"/>
    <property type="match status" value="1"/>
</dbReference>
<comment type="caution">
    <text evidence="8">The sequence shown here is derived from an EMBL/GenBank/DDBJ whole genome shotgun (WGS) entry which is preliminary data.</text>
</comment>
<keyword evidence="3 6" id="KW-1133">Transmembrane helix</keyword>
<keyword evidence="2 6" id="KW-0812">Transmembrane</keyword>
<feature type="compositionally biased region" description="Low complexity" evidence="5">
    <location>
        <begin position="365"/>
        <end position="393"/>
    </location>
</feature>
<dbReference type="Proteomes" id="UP001259347">
    <property type="component" value="Unassembled WGS sequence"/>
</dbReference>
<evidence type="ECO:0000256" key="4">
    <source>
        <dbReference type="ARBA" id="ARBA00023136"/>
    </source>
</evidence>
<evidence type="ECO:0000256" key="3">
    <source>
        <dbReference type="ARBA" id="ARBA00022989"/>
    </source>
</evidence>
<feature type="signal peptide" evidence="7">
    <location>
        <begin position="1"/>
        <end position="39"/>
    </location>
</feature>
<evidence type="ECO:0000256" key="2">
    <source>
        <dbReference type="ARBA" id="ARBA00022692"/>
    </source>
</evidence>
<evidence type="ECO:0000313" key="9">
    <source>
        <dbReference type="Proteomes" id="UP001259347"/>
    </source>
</evidence>
<keyword evidence="7" id="KW-0732">Signal</keyword>
<organism evidence="8 9">
    <name type="scientific">Microbacterium resistens</name>
    <dbReference type="NCBI Taxonomy" id="156977"/>
    <lineage>
        <taxon>Bacteria</taxon>
        <taxon>Bacillati</taxon>
        <taxon>Actinomycetota</taxon>
        <taxon>Actinomycetes</taxon>
        <taxon>Micrococcales</taxon>
        <taxon>Microbacteriaceae</taxon>
        <taxon>Microbacterium</taxon>
    </lineage>
</organism>
<comment type="subcellular location">
    <subcellularLocation>
        <location evidence="1">Membrane</location>
        <topology evidence="1">Multi-pass membrane protein</topology>
    </subcellularLocation>
</comment>
<dbReference type="PANTHER" id="PTHR43077">
    <property type="entry name" value="TRANSPORT PERMEASE YVFS-RELATED"/>
    <property type="match status" value="1"/>
</dbReference>
<gene>
    <name evidence="8" type="ORF">J2Y69_000067</name>
</gene>